<keyword evidence="2" id="KW-1185">Reference proteome</keyword>
<protein>
    <submittedName>
        <fullName evidence="1">Uncharacterized protein</fullName>
    </submittedName>
</protein>
<name>A0A8J8NM27_HALGN</name>
<sequence>MNHSTLDDNPIYRDPTYKKIVYAPHSELTGLESFKYEQLYNLQVKLLSKTEDAFVHIAKDLRAITQGVITVEAGPTVTGPLYQSDPTTSKLLAKVPVDTLYLTRYKGPIDPEALGPRFSSVADIGINYECVSSNSELSSDNQSIWTFEQWNRKI</sequence>
<gene>
    <name evidence="1" type="ORF">FGO68_gene13043</name>
</gene>
<accession>A0A8J8NM27</accession>
<dbReference type="AlphaFoldDB" id="A0A8J8NM27"/>
<comment type="caution">
    <text evidence="1">The sequence shown here is derived from an EMBL/GenBank/DDBJ whole genome shotgun (WGS) entry which is preliminary data.</text>
</comment>
<dbReference type="Proteomes" id="UP000785679">
    <property type="component" value="Unassembled WGS sequence"/>
</dbReference>
<reference evidence="1" key="1">
    <citation type="submission" date="2019-06" db="EMBL/GenBank/DDBJ databases">
        <authorList>
            <person name="Zheng W."/>
        </authorList>
    </citation>
    <scope>NUCLEOTIDE SEQUENCE</scope>
    <source>
        <strain evidence="1">QDHG01</strain>
    </source>
</reference>
<dbReference type="EMBL" id="RRYP01013276">
    <property type="protein sequence ID" value="TNV76600.1"/>
    <property type="molecule type" value="Genomic_DNA"/>
</dbReference>
<evidence type="ECO:0000313" key="1">
    <source>
        <dbReference type="EMBL" id="TNV76600.1"/>
    </source>
</evidence>
<evidence type="ECO:0000313" key="2">
    <source>
        <dbReference type="Proteomes" id="UP000785679"/>
    </source>
</evidence>
<proteinExistence type="predicted"/>
<organism evidence="1 2">
    <name type="scientific">Halteria grandinella</name>
    <dbReference type="NCBI Taxonomy" id="5974"/>
    <lineage>
        <taxon>Eukaryota</taxon>
        <taxon>Sar</taxon>
        <taxon>Alveolata</taxon>
        <taxon>Ciliophora</taxon>
        <taxon>Intramacronucleata</taxon>
        <taxon>Spirotrichea</taxon>
        <taxon>Stichotrichia</taxon>
        <taxon>Sporadotrichida</taxon>
        <taxon>Halteriidae</taxon>
        <taxon>Halteria</taxon>
    </lineage>
</organism>